<sequence length="34" mass="4276">MLLQSRLNVMKKPHHSQWESKHPLYYRSSYFNRI</sequence>
<evidence type="ECO:0000313" key="1">
    <source>
        <dbReference type="EMBL" id="JAH65772.1"/>
    </source>
</evidence>
<organism evidence="1">
    <name type="scientific">Anguilla anguilla</name>
    <name type="common">European freshwater eel</name>
    <name type="synonym">Muraena anguilla</name>
    <dbReference type="NCBI Taxonomy" id="7936"/>
    <lineage>
        <taxon>Eukaryota</taxon>
        <taxon>Metazoa</taxon>
        <taxon>Chordata</taxon>
        <taxon>Craniata</taxon>
        <taxon>Vertebrata</taxon>
        <taxon>Euteleostomi</taxon>
        <taxon>Actinopterygii</taxon>
        <taxon>Neopterygii</taxon>
        <taxon>Teleostei</taxon>
        <taxon>Anguilliformes</taxon>
        <taxon>Anguillidae</taxon>
        <taxon>Anguilla</taxon>
    </lineage>
</organism>
<accession>A0A0E9UJ45</accession>
<reference evidence="1" key="2">
    <citation type="journal article" date="2015" name="Fish Shellfish Immunol.">
        <title>Early steps in the European eel (Anguilla anguilla)-Vibrio vulnificus interaction in the gills: Role of the RtxA13 toxin.</title>
        <authorList>
            <person name="Callol A."/>
            <person name="Pajuelo D."/>
            <person name="Ebbesson L."/>
            <person name="Teles M."/>
            <person name="MacKenzie S."/>
            <person name="Amaro C."/>
        </authorList>
    </citation>
    <scope>NUCLEOTIDE SEQUENCE</scope>
</reference>
<protein>
    <submittedName>
        <fullName evidence="1">Uncharacterized protein</fullName>
    </submittedName>
</protein>
<dbReference type="AlphaFoldDB" id="A0A0E9UJ45"/>
<proteinExistence type="predicted"/>
<dbReference type="EMBL" id="GBXM01042805">
    <property type="protein sequence ID" value="JAH65772.1"/>
    <property type="molecule type" value="Transcribed_RNA"/>
</dbReference>
<name>A0A0E9UJ45_ANGAN</name>
<reference evidence="1" key="1">
    <citation type="submission" date="2014-11" db="EMBL/GenBank/DDBJ databases">
        <authorList>
            <person name="Amaro Gonzalez C."/>
        </authorList>
    </citation>
    <scope>NUCLEOTIDE SEQUENCE</scope>
</reference>